<evidence type="ECO:0000313" key="3">
    <source>
        <dbReference type="Proteomes" id="UP000237752"/>
    </source>
</evidence>
<dbReference type="GO" id="GO:0055070">
    <property type="term" value="P:copper ion homeostasis"/>
    <property type="evidence" value="ECO:0007669"/>
    <property type="project" value="InterPro"/>
</dbReference>
<dbReference type="OrthoDB" id="4350157at2"/>
<dbReference type="Proteomes" id="UP000237752">
    <property type="component" value="Unassembled WGS sequence"/>
</dbReference>
<dbReference type="Pfam" id="PF11382">
    <property type="entry name" value="MctB"/>
    <property type="match status" value="1"/>
</dbReference>
<dbReference type="GO" id="GO:0016020">
    <property type="term" value="C:membrane"/>
    <property type="evidence" value="ECO:0007669"/>
    <property type="project" value="InterPro"/>
</dbReference>
<gene>
    <name evidence="2" type="ORF">CLV47_113107</name>
</gene>
<dbReference type="RefSeq" id="WP_106349867.1">
    <property type="nucleotide sequence ID" value="NZ_PVUE01000013.1"/>
</dbReference>
<dbReference type="InterPro" id="IPR021522">
    <property type="entry name" value="MctB"/>
</dbReference>
<accession>A0A2T0ZX60</accession>
<comment type="caution">
    <text evidence="2">The sequence shown here is derived from an EMBL/GenBank/DDBJ whole genome shotgun (WGS) entry which is preliminary data.</text>
</comment>
<dbReference type="AlphaFoldDB" id="A0A2T0ZX60"/>
<evidence type="ECO:0000256" key="1">
    <source>
        <dbReference type="SAM" id="Phobius"/>
    </source>
</evidence>
<reference evidence="2 3" key="1">
    <citation type="submission" date="2018-03" db="EMBL/GenBank/DDBJ databases">
        <title>Genomic Encyclopedia of Archaeal and Bacterial Type Strains, Phase II (KMG-II): from individual species to whole genera.</title>
        <authorList>
            <person name="Goeker M."/>
        </authorList>
    </citation>
    <scope>NUCLEOTIDE SEQUENCE [LARGE SCALE GENOMIC DNA]</scope>
    <source>
        <strain evidence="2 3">DSM 100065</strain>
    </source>
</reference>
<dbReference type="EMBL" id="PVUE01000013">
    <property type="protein sequence ID" value="PRZ40941.1"/>
    <property type="molecule type" value="Genomic_DNA"/>
</dbReference>
<proteinExistence type="predicted"/>
<keyword evidence="1" id="KW-0472">Membrane</keyword>
<keyword evidence="1" id="KW-0812">Transmembrane</keyword>
<feature type="transmembrane region" description="Helical" evidence="1">
    <location>
        <begin position="6"/>
        <end position="29"/>
    </location>
</feature>
<evidence type="ECO:0000313" key="2">
    <source>
        <dbReference type="EMBL" id="PRZ40941.1"/>
    </source>
</evidence>
<keyword evidence="3" id="KW-1185">Reference proteome</keyword>
<protein>
    <submittedName>
        <fullName evidence="2">Copper transport outer membrane protein MctB</fullName>
    </submittedName>
</protein>
<name>A0A2T0ZX60_9ACTN</name>
<sequence length="311" mass="31433">MIDFKYHVVSLISVFLAIALGIIIGTTALNGAITDNLNSQVKTLTNDKRDLEARVSSSAIQIQQNSAFDAAVAPTLVKDVLADQSFITITAGDSVTAEQRDAIIKMTQAAGAKNTGSISLSDSYSDPKSASTLMNYATSDLPAGVTVAQSSNTGTVVGSLIANMIVTPKDGSPAQPGASITAVLSGLGGLGVLKLDSTDISPAQNIVIVTSGKATDEAKKRNATLLALASELDKKGAAVVIAGDLDSAASSGLIGAAKTDASIASRISTVDNSNFASGQISVVWALAAEANGKSGQYGAAKDAQPIPPTPK</sequence>
<organism evidence="2 3">
    <name type="scientific">Antricoccus suffuscus</name>
    <dbReference type="NCBI Taxonomy" id="1629062"/>
    <lineage>
        <taxon>Bacteria</taxon>
        <taxon>Bacillati</taxon>
        <taxon>Actinomycetota</taxon>
        <taxon>Actinomycetes</taxon>
        <taxon>Geodermatophilales</taxon>
        <taxon>Antricoccaceae</taxon>
        <taxon>Antricoccus</taxon>
    </lineage>
</organism>
<keyword evidence="1" id="KW-1133">Transmembrane helix</keyword>